<protein>
    <submittedName>
        <fullName evidence="4">Beta-N-acetylglucosaminidase</fullName>
    </submittedName>
</protein>
<evidence type="ECO:0000259" key="3">
    <source>
        <dbReference type="PROSITE" id="PS51781"/>
    </source>
</evidence>
<dbReference type="PROSITE" id="PS51781">
    <property type="entry name" value="SH3B"/>
    <property type="match status" value="1"/>
</dbReference>
<dbReference type="AlphaFoldDB" id="A0A0U9HD03"/>
<feature type="domain" description="SLH" evidence="2">
    <location>
        <begin position="81"/>
        <end position="144"/>
    </location>
</feature>
<dbReference type="Pfam" id="PF08239">
    <property type="entry name" value="SH3_3"/>
    <property type="match status" value="1"/>
</dbReference>
<sequence length="694" mass="77131">MKKIHKLLCVPVIAVTISLPQTAYGSSDLKGHYFEKSMLSLIEKGIIDGYSDGSYRPDRLITRAEFTMLLVRALHLPVTKATNPYKDIDQGDWYYEAIVTATSNNLIGGYPGNVFRPNKSISRQEMAAMIKRALDMKGVEAEKASLPFTDTAQINQMFIGAIESLVALQIIAGKEKQGELYFAPLDHTTRGEMSAIFNRMLKQLDDEKLTISYTEYPYDFKEMVDIQVTRTPKVDGAGNFIASRSLVEYYANPNNFSPNSSDYLQFLDLSKQTLLDTNEINSKVLNNKGTLSGQAAAFINAGKAYNVNEIYLMAHALHETGNGTSTLASGIPVDEKGNVVAKEKATRTVYNMYGYGAVDSNPINGGAKYAFQNKWFSPAEAIIGGAKDIADNYINDGQNTLYKMRWNPDSPGYPQYATHVRWAVLQTSKMQEIYSLLDSYVLHFEVPSFQKQPNAASLPSAEEHYNVNTNREGQTMYTTANLNLRVGPTTSFNIIKTLVKGSRVSIIGENGGWYKISVDGNSGWVSGNYLSSNQYNILNSIVDSPSIEVPIVNSADHLFGQLTGQPPILYKEPTISDDNIVKELPLQTDVAVLEIKGDWLLVADQENEQGWVHKDNVMLGNLLKVQDINTRLHIRETPSLEGKVIGSLEPSVYLVGNTTSDGKPIKEGAWYQVFYDGAQVWVHEDYVLFHDTLN</sequence>
<reference evidence="5" key="1">
    <citation type="submission" date="2015-07" db="EMBL/GenBank/DDBJ databases">
        <title>Draft Genome Sequence of Oceanobacillus picturae Heshi-B3 that Was Isolated from Fermented Rice Bran with Aging Salted Mackerel, Which Was Named Heshiko as Traditional Fermented Seafood in Japan.</title>
        <authorList>
            <person name="Akuzawa S."/>
            <person name="Nakagawa J."/>
            <person name="Kanekatsu T."/>
            <person name="Kanesaki Y."/>
            <person name="Suzuki T."/>
        </authorList>
    </citation>
    <scope>NUCLEOTIDE SEQUENCE [LARGE SCALE GENOMIC DNA]</scope>
    <source>
        <strain evidence="5">Heshi-B3</strain>
    </source>
</reference>
<dbReference type="PROSITE" id="PS51272">
    <property type="entry name" value="SLH"/>
    <property type="match status" value="3"/>
</dbReference>
<feature type="domain" description="SLH" evidence="2">
    <location>
        <begin position="145"/>
        <end position="211"/>
    </location>
</feature>
<dbReference type="Pfam" id="PF01832">
    <property type="entry name" value="Glucosaminidase"/>
    <property type="match status" value="1"/>
</dbReference>
<proteinExistence type="predicted"/>
<evidence type="ECO:0000256" key="1">
    <source>
        <dbReference type="ARBA" id="ARBA00022729"/>
    </source>
</evidence>
<dbReference type="Proteomes" id="UP000052946">
    <property type="component" value="Unassembled WGS sequence"/>
</dbReference>
<dbReference type="InterPro" id="IPR002901">
    <property type="entry name" value="MGlyc_endo_b_GlcNAc-like_dom"/>
</dbReference>
<keyword evidence="1" id="KW-0732">Signal</keyword>
<organism evidence="4 5">
    <name type="scientific">Oceanobacillus picturae</name>
    <dbReference type="NCBI Taxonomy" id="171693"/>
    <lineage>
        <taxon>Bacteria</taxon>
        <taxon>Bacillati</taxon>
        <taxon>Bacillota</taxon>
        <taxon>Bacilli</taxon>
        <taxon>Bacillales</taxon>
        <taxon>Bacillaceae</taxon>
        <taxon>Oceanobacillus</taxon>
    </lineage>
</organism>
<evidence type="ECO:0000259" key="2">
    <source>
        <dbReference type="PROSITE" id="PS51272"/>
    </source>
</evidence>
<gene>
    <name evidence="4" type="ORF">OPHB3_0800</name>
</gene>
<reference evidence="4 5" key="2">
    <citation type="journal article" date="2016" name="Genome Announc.">
        <title>Draft Genome Sequence of Oceanobacillus picturae Heshi-B3, Isolated from Fermented Rice Bran in a Traditional Japanese Seafood Dish.</title>
        <authorList>
            <person name="Akuzawa S."/>
            <person name="Nagaoka J."/>
            <person name="Kanekatsu M."/>
            <person name="Kanesaki Y."/>
            <person name="Suzuki T."/>
        </authorList>
    </citation>
    <scope>NUCLEOTIDE SEQUENCE [LARGE SCALE GENOMIC DNA]</scope>
    <source>
        <strain evidence="4 5">Heshi-B3</strain>
    </source>
</reference>
<evidence type="ECO:0000313" key="4">
    <source>
        <dbReference type="EMBL" id="GAQ16876.1"/>
    </source>
</evidence>
<feature type="domain" description="SLH" evidence="2">
    <location>
        <begin position="21"/>
        <end position="80"/>
    </location>
</feature>
<name>A0A0U9HD03_9BACI</name>
<dbReference type="RefSeq" id="WP_058949470.1">
    <property type="nucleotide sequence ID" value="NZ_BBXV01000011.1"/>
</dbReference>
<feature type="domain" description="SH3b" evidence="3">
    <location>
        <begin position="472"/>
        <end position="534"/>
    </location>
</feature>
<dbReference type="EMBL" id="BBXV01000011">
    <property type="protein sequence ID" value="GAQ16876.1"/>
    <property type="molecule type" value="Genomic_DNA"/>
</dbReference>
<dbReference type="Pfam" id="PF00395">
    <property type="entry name" value="SLH"/>
    <property type="match status" value="3"/>
</dbReference>
<dbReference type="PANTHER" id="PTHR34408:SF1">
    <property type="entry name" value="GLYCOSYL HYDROLASE FAMILY 19 DOMAIN-CONTAINING PROTEIN HI_1415"/>
    <property type="match status" value="1"/>
</dbReference>
<dbReference type="SMART" id="SM00047">
    <property type="entry name" value="LYZ2"/>
    <property type="match status" value="1"/>
</dbReference>
<dbReference type="PANTHER" id="PTHR34408">
    <property type="entry name" value="FAMILY PROTEIN, PUTATIVE-RELATED"/>
    <property type="match status" value="1"/>
</dbReference>
<dbReference type="InterPro" id="IPR003646">
    <property type="entry name" value="SH3-like_bac-type"/>
</dbReference>
<dbReference type="SMART" id="SM00287">
    <property type="entry name" value="SH3b"/>
    <property type="match status" value="2"/>
</dbReference>
<comment type="caution">
    <text evidence="4">The sequence shown here is derived from an EMBL/GenBank/DDBJ whole genome shotgun (WGS) entry which is preliminary data.</text>
</comment>
<dbReference type="Gene3D" id="2.30.30.40">
    <property type="entry name" value="SH3 Domains"/>
    <property type="match status" value="3"/>
</dbReference>
<accession>A0A0U9HD03</accession>
<dbReference type="InterPro" id="IPR052354">
    <property type="entry name" value="Cell_Wall_Dynamics_Protein"/>
</dbReference>
<evidence type="ECO:0000313" key="5">
    <source>
        <dbReference type="Proteomes" id="UP000052946"/>
    </source>
</evidence>
<dbReference type="InterPro" id="IPR001119">
    <property type="entry name" value="SLH_dom"/>
</dbReference>
<dbReference type="GO" id="GO:0004040">
    <property type="term" value="F:amidase activity"/>
    <property type="evidence" value="ECO:0007669"/>
    <property type="project" value="InterPro"/>
</dbReference>